<evidence type="ECO:0000256" key="2">
    <source>
        <dbReference type="SAM" id="MobiDB-lite"/>
    </source>
</evidence>
<dbReference type="PROSITE" id="PS50005">
    <property type="entry name" value="TPR"/>
    <property type="match status" value="1"/>
</dbReference>
<dbReference type="SUPFAM" id="SSF48452">
    <property type="entry name" value="TPR-like"/>
    <property type="match status" value="1"/>
</dbReference>
<organism evidence="3 4">
    <name type="scientific">Ideonella margarita</name>
    <dbReference type="NCBI Taxonomy" id="2984191"/>
    <lineage>
        <taxon>Bacteria</taxon>
        <taxon>Pseudomonadati</taxon>
        <taxon>Pseudomonadota</taxon>
        <taxon>Betaproteobacteria</taxon>
        <taxon>Burkholderiales</taxon>
        <taxon>Sphaerotilaceae</taxon>
        <taxon>Ideonella</taxon>
    </lineage>
</organism>
<dbReference type="InterPro" id="IPR010352">
    <property type="entry name" value="DUF945"/>
</dbReference>
<evidence type="ECO:0000313" key="4">
    <source>
        <dbReference type="Proteomes" id="UP001379945"/>
    </source>
</evidence>
<dbReference type="InterPro" id="IPR011990">
    <property type="entry name" value="TPR-like_helical_dom_sf"/>
</dbReference>
<protein>
    <submittedName>
        <fullName evidence="3">DUF945 family protein</fullName>
    </submittedName>
</protein>
<reference evidence="3 4" key="1">
    <citation type="submission" date="2024-04" db="EMBL/GenBank/DDBJ databases">
        <title>Novel species of the genus Ideonella isolated from streams.</title>
        <authorList>
            <person name="Lu H."/>
        </authorList>
    </citation>
    <scope>NUCLEOTIDE SEQUENCE [LARGE SCALE GENOMIC DNA]</scope>
    <source>
        <strain evidence="3 4">LYT19W</strain>
    </source>
</reference>
<dbReference type="InterPro" id="IPR019734">
    <property type="entry name" value="TPR_rpt"/>
</dbReference>
<dbReference type="Pfam" id="PF06097">
    <property type="entry name" value="DUF945"/>
    <property type="match status" value="1"/>
</dbReference>
<accession>A0ABU9C492</accession>
<sequence>MANKTVFIAAGAVGLAAAGWLGAAVVVGQRAESALKELQAAPTQPGGGLRITRLSHERGLIGSKGQLELSFEPGCAAEAGADEPVTMKVDYTMSHLVLPTSLTRFDWQAAPSGTSADELKALFGSASALTGTGAVTLGGALRTDMALPELSVSRAGEAMQMSPSKGFITVKDKAFAFGWKVDRLVTRGNGEAVEMKDMAIDLDLKNRYLGTGTASLTIGNVAIGIGSLEGVSFKSEASENGDRLDMTITPSIKRLQGNGVDLSDLTMELAAKGMDTRSVETLTTVFQATCGLQSMTAAEGKRMRDAAVTLLTRGFSMGIPKLAGKGADGGIQGSMMVELAPAKGGTPSLAEQLKSSGQLNLTGKLLPQDKRDMAIAMGFAVAQGDGLRASYDYGVGLLKVNGRALDAGSFQAGLKQADMALQTALTQWGSMSNPAVAQAPVAAPAPAEPAMPAAPAEAPPPAPEAAPAQALAPATAPTMAPVAAPAADCAALGACFQQSLAAARRDDIDAVRRVASRIDNLPKPDMGNRAVSRQLNTAGLDALKRDDLAEAVAKLRLALKENPRDVEVAGNLGFAMAKAGLAAEAIDVLQTALVLDPRRSSTWTPLAEALALSGRADDAKAALWVSFQWSGNRDKSLAYYEDRAAKESRAPLQALYSHMSRVAQQQVAAGR</sequence>
<feature type="repeat" description="TPR" evidence="1">
    <location>
        <begin position="566"/>
        <end position="599"/>
    </location>
</feature>
<evidence type="ECO:0000256" key="1">
    <source>
        <dbReference type="PROSITE-ProRule" id="PRU00339"/>
    </source>
</evidence>
<proteinExistence type="predicted"/>
<comment type="caution">
    <text evidence="3">The sequence shown here is derived from an EMBL/GenBank/DDBJ whole genome shotgun (WGS) entry which is preliminary data.</text>
</comment>
<dbReference type="Proteomes" id="UP001379945">
    <property type="component" value="Unassembled WGS sequence"/>
</dbReference>
<keyword evidence="1" id="KW-0802">TPR repeat</keyword>
<dbReference type="RefSeq" id="WP_341398991.1">
    <property type="nucleotide sequence ID" value="NZ_JBBUTI010000006.1"/>
</dbReference>
<dbReference type="Pfam" id="PF14559">
    <property type="entry name" value="TPR_19"/>
    <property type="match status" value="1"/>
</dbReference>
<keyword evidence="4" id="KW-1185">Reference proteome</keyword>
<dbReference type="EMBL" id="JBBUTI010000006">
    <property type="protein sequence ID" value="MEK8046693.1"/>
    <property type="molecule type" value="Genomic_DNA"/>
</dbReference>
<evidence type="ECO:0000313" key="3">
    <source>
        <dbReference type="EMBL" id="MEK8046693.1"/>
    </source>
</evidence>
<gene>
    <name evidence="3" type="ORF">AACH00_10065</name>
</gene>
<feature type="region of interest" description="Disordered" evidence="2">
    <location>
        <begin position="439"/>
        <end position="472"/>
    </location>
</feature>
<dbReference type="Gene3D" id="1.25.40.10">
    <property type="entry name" value="Tetratricopeptide repeat domain"/>
    <property type="match status" value="1"/>
</dbReference>
<feature type="compositionally biased region" description="Low complexity" evidence="2">
    <location>
        <begin position="439"/>
        <end position="456"/>
    </location>
</feature>
<name>A0ABU9C492_9BURK</name>